<comment type="caution">
    <text evidence="8">The sequence shown here is derived from an EMBL/GenBank/DDBJ whole genome shotgun (WGS) entry which is preliminary data.</text>
</comment>
<dbReference type="FunFam" id="1.20.1250.20:FF:000286">
    <property type="entry name" value="MFS efflux transporter"/>
    <property type="match status" value="1"/>
</dbReference>
<feature type="transmembrane region" description="Helical" evidence="7">
    <location>
        <begin position="259"/>
        <end position="279"/>
    </location>
</feature>
<accession>A0A4Y9YPW4</accession>
<evidence type="ECO:0000256" key="6">
    <source>
        <dbReference type="ARBA" id="ARBA00023136"/>
    </source>
</evidence>
<protein>
    <recommendedName>
        <fullName evidence="10">Fucose permease</fullName>
    </recommendedName>
</protein>
<feature type="transmembrane region" description="Helical" evidence="7">
    <location>
        <begin position="380"/>
        <end position="398"/>
    </location>
</feature>
<evidence type="ECO:0000256" key="5">
    <source>
        <dbReference type="ARBA" id="ARBA00022989"/>
    </source>
</evidence>
<keyword evidence="4 7" id="KW-0812">Transmembrane</keyword>
<sequence length="496" mass="52649">MQADLVLHDLAKTQAQGEASVGMGHQSLLSDPRIELPDGSRLTTVSTGAEPSLSVRPTFRRGLSDATIAASEPRDKEDINCKPGASAAAEDVHPINSGTAGSVNEAYTYPPALHESVVPPLEPLIESKRLRMLRMCSSFLTLFLAGWNGGSTGALIPYIEKAFAITYAHVAILFVCTFIGYLVAAAGAGALARRVGFGYALCISVIVELTGLGLCNAYFAALPKPLMWTGILHGIYGLGAFASPLVATAMTTHGVPYHFFYLTNVGMNVPVLALAWLAFHDLQALPKHPAENGPENSENMTNSAISGTILKSRAVWTLSMFLLFYVGAEESIGGWIVSYILEVRKGSPEGASWVASAFYLGVAVGRIALPALNILMGERLAVFIYLLCAIGLEFLAWWIPVFASTAVCTAFVGLAISTFYTAAITTGGKLIPRSMHADAFALISSIGQSGSALWPLVVGVMSTRSGIWVVEPTVVALLGAQGICWALVPRVTRRTE</sequence>
<feature type="transmembrane region" description="Helical" evidence="7">
    <location>
        <begin position="139"/>
        <end position="159"/>
    </location>
</feature>
<dbReference type="GO" id="GO:0012505">
    <property type="term" value="C:endomembrane system"/>
    <property type="evidence" value="ECO:0007669"/>
    <property type="project" value="UniProtKB-SubCell"/>
</dbReference>
<feature type="transmembrane region" description="Helical" evidence="7">
    <location>
        <begin position="165"/>
        <end position="184"/>
    </location>
</feature>
<dbReference type="EMBL" id="SEKV01000097">
    <property type="protein sequence ID" value="TFY64474.1"/>
    <property type="molecule type" value="Genomic_DNA"/>
</dbReference>
<dbReference type="Gene3D" id="1.20.1250.20">
    <property type="entry name" value="MFS general substrate transporter like domains"/>
    <property type="match status" value="1"/>
</dbReference>
<evidence type="ECO:0000256" key="3">
    <source>
        <dbReference type="ARBA" id="ARBA00022448"/>
    </source>
</evidence>
<reference evidence="8 9" key="1">
    <citation type="submission" date="2019-01" db="EMBL/GenBank/DDBJ databases">
        <title>Genome sequencing of the rare red list fungi Fomitopsis rosea.</title>
        <authorList>
            <person name="Buettner E."/>
            <person name="Kellner H."/>
        </authorList>
    </citation>
    <scope>NUCLEOTIDE SEQUENCE [LARGE SCALE GENOMIC DNA]</scope>
    <source>
        <strain evidence="8 9">DSM 105464</strain>
    </source>
</reference>
<dbReference type="STRING" id="34475.A0A4Y9YPW4"/>
<dbReference type="SUPFAM" id="SSF103473">
    <property type="entry name" value="MFS general substrate transporter"/>
    <property type="match status" value="1"/>
</dbReference>
<feature type="transmembrane region" description="Helical" evidence="7">
    <location>
        <begin position="439"/>
        <end position="461"/>
    </location>
</feature>
<dbReference type="InterPro" id="IPR036259">
    <property type="entry name" value="MFS_trans_sf"/>
</dbReference>
<evidence type="ECO:0000256" key="2">
    <source>
        <dbReference type="ARBA" id="ARBA00008335"/>
    </source>
</evidence>
<feature type="transmembrane region" description="Helical" evidence="7">
    <location>
        <begin position="196"/>
        <end position="220"/>
    </location>
</feature>
<feature type="transmembrane region" description="Helical" evidence="7">
    <location>
        <begin position="404"/>
        <end position="427"/>
    </location>
</feature>
<comment type="similarity">
    <text evidence="2">Belongs to the major facilitator superfamily.</text>
</comment>
<dbReference type="AlphaFoldDB" id="A0A4Y9YPW4"/>
<keyword evidence="6 7" id="KW-0472">Membrane</keyword>
<keyword evidence="5 7" id="KW-1133">Transmembrane helix</keyword>
<dbReference type="GO" id="GO:0016020">
    <property type="term" value="C:membrane"/>
    <property type="evidence" value="ECO:0007669"/>
    <property type="project" value="TreeGrafter"/>
</dbReference>
<evidence type="ECO:0000256" key="1">
    <source>
        <dbReference type="ARBA" id="ARBA00004127"/>
    </source>
</evidence>
<feature type="transmembrane region" description="Helical" evidence="7">
    <location>
        <begin position="226"/>
        <end position="247"/>
    </location>
</feature>
<feature type="transmembrane region" description="Helical" evidence="7">
    <location>
        <begin position="350"/>
        <end position="368"/>
    </location>
</feature>
<gene>
    <name evidence="8" type="ORF">EVJ58_g2583</name>
</gene>
<dbReference type="PANTHER" id="PTHR23514">
    <property type="entry name" value="BYPASS OF STOP CODON PROTEIN 6"/>
    <property type="match status" value="1"/>
</dbReference>
<evidence type="ECO:0000256" key="7">
    <source>
        <dbReference type="SAM" id="Phobius"/>
    </source>
</evidence>
<comment type="subcellular location">
    <subcellularLocation>
        <location evidence="1">Endomembrane system</location>
        <topology evidence="1">Multi-pass membrane protein</topology>
    </subcellularLocation>
</comment>
<evidence type="ECO:0000313" key="9">
    <source>
        <dbReference type="Proteomes" id="UP000298390"/>
    </source>
</evidence>
<evidence type="ECO:0000313" key="8">
    <source>
        <dbReference type="EMBL" id="TFY64474.1"/>
    </source>
</evidence>
<dbReference type="InterPro" id="IPR051788">
    <property type="entry name" value="MFS_Transporter"/>
</dbReference>
<proteinExistence type="inferred from homology"/>
<keyword evidence="3" id="KW-0813">Transport</keyword>
<evidence type="ECO:0000256" key="4">
    <source>
        <dbReference type="ARBA" id="ARBA00022692"/>
    </source>
</evidence>
<evidence type="ECO:0008006" key="10">
    <source>
        <dbReference type="Google" id="ProtNLM"/>
    </source>
</evidence>
<name>A0A4Y9YPW4_9APHY</name>
<dbReference type="Proteomes" id="UP000298390">
    <property type="component" value="Unassembled WGS sequence"/>
</dbReference>
<organism evidence="8 9">
    <name type="scientific">Rhodofomes roseus</name>
    <dbReference type="NCBI Taxonomy" id="34475"/>
    <lineage>
        <taxon>Eukaryota</taxon>
        <taxon>Fungi</taxon>
        <taxon>Dikarya</taxon>
        <taxon>Basidiomycota</taxon>
        <taxon>Agaricomycotina</taxon>
        <taxon>Agaricomycetes</taxon>
        <taxon>Polyporales</taxon>
        <taxon>Rhodofomes</taxon>
    </lineage>
</organism>
<feature type="transmembrane region" description="Helical" evidence="7">
    <location>
        <begin position="467"/>
        <end position="488"/>
    </location>
</feature>
<dbReference type="PANTHER" id="PTHR23514:SF3">
    <property type="entry name" value="BYPASS OF STOP CODON PROTEIN 6"/>
    <property type="match status" value="1"/>
</dbReference>